<accession>A0A830EJ39</accession>
<feature type="domain" description="DUF8054" evidence="2">
    <location>
        <begin position="5"/>
        <end position="82"/>
    </location>
</feature>
<dbReference type="InterPro" id="IPR058775">
    <property type="entry name" value="DUF8054_M"/>
</dbReference>
<proteinExistence type="predicted"/>
<gene>
    <name evidence="4" type="ORF">GCM10008995_28020</name>
</gene>
<reference evidence="4" key="2">
    <citation type="submission" date="2020-09" db="EMBL/GenBank/DDBJ databases">
        <authorList>
            <person name="Sun Q."/>
            <person name="Ohkuma M."/>
        </authorList>
    </citation>
    <scope>NUCLEOTIDE SEQUENCE</scope>
    <source>
        <strain evidence="4">JCM 14359</strain>
    </source>
</reference>
<dbReference type="OrthoDB" id="205972at2157"/>
<dbReference type="RefSeq" id="WP_188788507.1">
    <property type="nucleotide sequence ID" value="NZ_BMOC01000027.1"/>
</dbReference>
<keyword evidence="5" id="KW-1185">Reference proteome</keyword>
<evidence type="ECO:0000313" key="5">
    <source>
        <dbReference type="Proteomes" id="UP000653099"/>
    </source>
</evidence>
<evidence type="ECO:0000256" key="1">
    <source>
        <dbReference type="SAM" id="Phobius"/>
    </source>
</evidence>
<feature type="transmembrane region" description="Helical" evidence="1">
    <location>
        <begin position="43"/>
        <end position="60"/>
    </location>
</feature>
<evidence type="ECO:0000259" key="2">
    <source>
        <dbReference type="Pfam" id="PF26236"/>
    </source>
</evidence>
<dbReference type="Proteomes" id="UP000653099">
    <property type="component" value="Unassembled WGS sequence"/>
</dbReference>
<feature type="transmembrane region" description="Helical" evidence="1">
    <location>
        <begin position="20"/>
        <end position="37"/>
    </location>
</feature>
<reference evidence="4" key="1">
    <citation type="journal article" date="2014" name="Int. J. Syst. Evol. Microbiol.">
        <title>Complete genome sequence of Corynebacterium casei LMG S-19264T (=DSM 44701T), isolated from a smear-ripened cheese.</title>
        <authorList>
            <consortium name="US DOE Joint Genome Institute (JGI-PGF)"/>
            <person name="Walter F."/>
            <person name="Albersmeier A."/>
            <person name="Kalinowski J."/>
            <person name="Ruckert C."/>
        </authorList>
    </citation>
    <scope>NUCLEOTIDE SEQUENCE</scope>
    <source>
        <strain evidence="4">JCM 14359</strain>
    </source>
</reference>
<dbReference type="Pfam" id="PF26238">
    <property type="entry name" value="DUF8054_M"/>
    <property type="match status" value="1"/>
</dbReference>
<name>A0A830EJ39_9EURY</name>
<protein>
    <submittedName>
        <fullName evidence="4">Uncharacterized protein</fullName>
    </submittedName>
</protein>
<keyword evidence="1" id="KW-0472">Membrane</keyword>
<organism evidence="4 5">
    <name type="scientific">Halobellus salinus</name>
    <dbReference type="NCBI Taxonomy" id="931585"/>
    <lineage>
        <taxon>Archaea</taxon>
        <taxon>Methanobacteriati</taxon>
        <taxon>Methanobacteriota</taxon>
        <taxon>Stenosarchaea group</taxon>
        <taxon>Halobacteria</taxon>
        <taxon>Halobacteriales</taxon>
        <taxon>Haloferacaceae</taxon>
        <taxon>Halobellus</taxon>
    </lineage>
</organism>
<keyword evidence="1" id="KW-1133">Transmembrane helix</keyword>
<comment type="caution">
    <text evidence="4">The sequence shown here is derived from an EMBL/GenBank/DDBJ whole genome shotgun (WGS) entry which is preliminary data.</text>
</comment>
<evidence type="ECO:0000313" key="4">
    <source>
        <dbReference type="EMBL" id="GGJ16536.1"/>
    </source>
</evidence>
<evidence type="ECO:0000259" key="3">
    <source>
        <dbReference type="Pfam" id="PF26238"/>
    </source>
</evidence>
<sequence>MDRPRLRRPEYTGSNRCRACTAVNAAVLLVVAALVGLRSPPAAAGVAAVGAALIALRGYLVPFTPRFAPALVDPLPGGLFDHRGPADSDALADVDADDPDPEAVLRALADAGVVAADGDRLGVTPAFETAWRERMADLAAAPDDRLVTVARDATPSVESARVERTGPEAFLVVTGVDGSVAWLRRPVAVAAVAAVAALSDTDLPPALRAVAADAVCAFLDTCPVCGDDAVERRLDDCCGHSLGEPGSDPPHGVACETCGVAFHRFA</sequence>
<keyword evidence="1" id="KW-0812">Transmembrane</keyword>
<feature type="domain" description="DUF8054" evidence="3">
    <location>
        <begin position="104"/>
        <end position="211"/>
    </location>
</feature>
<dbReference type="EMBL" id="BMOC01000027">
    <property type="protein sequence ID" value="GGJ16536.1"/>
    <property type="molecule type" value="Genomic_DNA"/>
</dbReference>
<dbReference type="InterPro" id="IPR058674">
    <property type="entry name" value="DUF8054_N"/>
</dbReference>
<dbReference type="Pfam" id="PF26236">
    <property type="entry name" value="DUF8054_N"/>
    <property type="match status" value="1"/>
</dbReference>
<dbReference type="AlphaFoldDB" id="A0A830EJ39"/>